<keyword evidence="6 9" id="KW-0328">Glycosyltransferase</keyword>
<keyword evidence="7 9" id="KW-0808">Transferase</keyword>
<evidence type="ECO:0000256" key="3">
    <source>
        <dbReference type="ARBA" id="ARBA00009400"/>
    </source>
</evidence>
<dbReference type="EMBL" id="CP001338">
    <property type="protein sequence ID" value="ACL18033.1"/>
    <property type="molecule type" value="Genomic_DNA"/>
</dbReference>
<dbReference type="InterPro" id="IPR027277">
    <property type="entry name" value="NadC/ModD"/>
</dbReference>
<dbReference type="PIRSF" id="PIRSF006250">
    <property type="entry name" value="NadC_ModD"/>
    <property type="match status" value="1"/>
</dbReference>
<dbReference type="InterPro" id="IPR036068">
    <property type="entry name" value="Nicotinate_pribotase-like_C"/>
</dbReference>
<comment type="similarity">
    <text evidence="3 9">Belongs to the NadC/ModD family.</text>
</comment>
<dbReference type="Pfam" id="PF02749">
    <property type="entry name" value="QRPTase_N"/>
    <property type="match status" value="1"/>
</dbReference>
<feature type="domain" description="Quinolinate phosphoribosyl transferase C-terminal" evidence="10">
    <location>
        <begin position="103"/>
        <end position="273"/>
    </location>
</feature>
<dbReference type="GO" id="GO:0009435">
    <property type="term" value="P:NAD+ biosynthetic process"/>
    <property type="evidence" value="ECO:0007669"/>
    <property type="project" value="UniProtKB-UniPathway"/>
</dbReference>
<dbReference type="PANTHER" id="PTHR32179:SF3">
    <property type="entry name" value="NICOTINATE-NUCLEOTIDE PYROPHOSPHORYLASE [CARBOXYLATING]"/>
    <property type="match status" value="1"/>
</dbReference>
<evidence type="ECO:0000259" key="10">
    <source>
        <dbReference type="Pfam" id="PF01729"/>
    </source>
</evidence>
<comment type="subunit">
    <text evidence="4 9">Hexamer formed by 3 homodimers.</text>
</comment>
<feature type="domain" description="Quinolinate phosphoribosyl transferase N-terminal" evidence="11">
    <location>
        <begin position="18"/>
        <end position="101"/>
    </location>
</feature>
<evidence type="ECO:0000256" key="8">
    <source>
        <dbReference type="ARBA" id="ARBA00047445"/>
    </source>
</evidence>
<reference evidence="12 13" key="1">
    <citation type="journal article" date="2015" name="Genome Announc.">
        <title>Complete Genome Sequence of Methanosphaerula palustris E1-9CT, a Hydrogenotrophic Methanogen Isolated from a Minerotrophic Fen Peatland.</title>
        <authorList>
            <person name="Cadillo-Quiroz H."/>
            <person name="Browne P."/>
            <person name="Kyrpides N."/>
            <person name="Woyke T."/>
            <person name="Goodwin L."/>
            <person name="Detter C."/>
            <person name="Yavitt J.B."/>
            <person name="Zinder S.H."/>
        </authorList>
    </citation>
    <scope>NUCLEOTIDE SEQUENCE [LARGE SCALE GENOMIC DNA]</scope>
    <source>
        <strain evidence="13">ATCC BAA-1556 / DSM 19958 / E1-9c</strain>
    </source>
</reference>
<sequence>MTVEYLQRFLEEDAPFGDITTEAIVPPETTCRALVRAKEDGVIAGLEEAMMLCSAEGIMATPLVTDGSMVTDGTGVLDLTGRAASVLLVERTVLNLMGRMSGIATGTAACCSLVKAVQSQARITATRKTVPGLRLLDKKAVILGGGEPHRFSLSDAVLIKDNHLALVPVAEAIARARQFSCYKTIEVEAETTAAAVEAARCEADQVLLDNMPVEVVGETLAALEAEGLRKQVQIEVSGGITADNLQAYARLGVDLISIGELTHSVRNLNLSLDILPEKRA</sequence>
<dbReference type="InterPro" id="IPR002638">
    <property type="entry name" value="Quinolinate_PRibosylTrfase_C"/>
</dbReference>
<dbReference type="HOGENOM" id="CLU_039622_2_0_2"/>
<dbReference type="NCBIfam" id="TIGR00078">
    <property type="entry name" value="nadC"/>
    <property type="match status" value="1"/>
</dbReference>
<organism evidence="12 13">
    <name type="scientific">Methanosphaerula palustris (strain ATCC BAA-1556 / DSM 19958 / E1-9c)</name>
    <dbReference type="NCBI Taxonomy" id="521011"/>
    <lineage>
        <taxon>Archaea</taxon>
        <taxon>Methanobacteriati</taxon>
        <taxon>Methanobacteriota</taxon>
        <taxon>Stenosarchaea group</taxon>
        <taxon>Methanomicrobia</taxon>
        <taxon>Methanomicrobiales</taxon>
        <taxon>Methanoregulaceae</taxon>
        <taxon>Methanosphaerula</taxon>
    </lineage>
</organism>
<dbReference type="Gene3D" id="3.20.20.70">
    <property type="entry name" value="Aldolase class I"/>
    <property type="match status" value="1"/>
</dbReference>
<proteinExistence type="inferred from homology"/>
<comment type="catalytic activity">
    <reaction evidence="8 9">
        <text>nicotinate beta-D-ribonucleotide + CO2 + diphosphate = quinolinate + 5-phospho-alpha-D-ribose 1-diphosphate + 2 H(+)</text>
        <dbReference type="Rhea" id="RHEA:12733"/>
        <dbReference type="ChEBI" id="CHEBI:15378"/>
        <dbReference type="ChEBI" id="CHEBI:16526"/>
        <dbReference type="ChEBI" id="CHEBI:29959"/>
        <dbReference type="ChEBI" id="CHEBI:33019"/>
        <dbReference type="ChEBI" id="CHEBI:57502"/>
        <dbReference type="ChEBI" id="CHEBI:58017"/>
        <dbReference type="EC" id="2.4.2.19"/>
    </reaction>
</comment>
<protein>
    <recommendedName>
        <fullName evidence="9">Nicotinate-nucleotide pyrophosphorylase [carboxylating]</fullName>
        <ecNumber evidence="9">2.4.2.19</ecNumber>
    </recommendedName>
    <alternativeName>
        <fullName evidence="9">Quinolinate phosphoribosyltransferase [decarboxylating]</fullName>
    </alternativeName>
</protein>
<evidence type="ECO:0000256" key="4">
    <source>
        <dbReference type="ARBA" id="ARBA00011218"/>
    </source>
</evidence>
<keyword evidence="13" id="KW-1185">Reference proteome</keyword>
<evidence type="ECO:0000313" key="12">
    <source>
        <dbReference type="EMBL" id="ACL18033.1"/>
    </source>
</evidence>
<evidence type="ECO:0000259" key="11">
    <source>
        <dbReference type="Pfam" id="PF02749"/>
    </source>
</evidence>
<dbReference type="Pfam" id="PF01729">
    <property type="entry name" value="QRPTase_C"/>
    <property type="match status" value="1"/>
</dbReference>
<dbReference type="UniPathway" id="UPA00253">
    <property type="reaction ID" value="UER00331"/>
</dbReference>
<name>B8GGB5_METPE</name>
<dbReference type="SUPFAM" id="SSF54675">
    <property type="entry name" value="Nicotinate/Quinolinate PRTase N-terminal domain-like"/>
    <property type="match status" value="1"/>
</dbReference>
<dbReference type="EC" id="2.4.2.19" evidence="9"/>
<accession>B8GGB5</accession>
<dbReference type="GO" id="GO:0004514">
    <property type="term" value="F:nicotinate-nucleotide diphosphorylase (carboxylating) activity"/>
    <property type="evidence" value="ECO:0007669"/>
    <property type="project" value="UniProtKB-EC"/>
</dbReference>
<dbReference type="InterPro" id="IPR013785">
    <property type="entry name" value="Aldolase_TIM"/>
</dbReference>
<dbReference type="eggNOG" id="arCOG01482">
    <property type="taxonomic scope" value="Archaea"/>
</dbReference>
<dbReference type="FunFam" id="3.20.20.70:FF:000030">
    <property type="entry name" value="Nicotinate-nucleotide pyrophosphorylase, carboxylating"/>
    <property type="match status" value="1"/>
</dbReference>
<dbReference type="Proteomes" id="UP000002457">
    <property type="component" value="Chromosome"/>
</dbReference>
<comment type="pathway">
    <text evidence="2 9">Cofactor biosynthesis; NAD(+) biosynthesis; nicotinate D-ribonucleotide from quinolinate: step 1/1.</text>
</comment>
<evidence type="ECO:0000256" key="2">
    <source>
        <dbReference type="ARBA" id="ARBA00004893"/>
    </source>
</evidence>
<evidence type="ECO:0000256" key="6">
    <source>
        <dbReference type="ARBA" id="ARBA00022676"/>
    </source>
</evidence>
<dbReference type="InterPro" id="IPR022412">
    <property type="entry name" value="Quinolinate_PRibosylTrfase_N"/>
</dbReference>
<evidence type="ECO:0000256" key="1">
    <source>
        <dbReference type="ARBA" id="ARBA00003237"/>
    </source>
</evidence>
<evidence type="ECO:0000256" key="9">
    <source>
        <dbReference type="PIRNR" id="PIRNR006250"/>
    </source>
</evidence>
<dbReference type="STRING" id="521011.Mpal_2778"/>
<evidence type="ECO:0000256" key="5">
    <source>
        <dbReference type="ARBA" id="ARBA00022642"/>
    </source>
</evidence>
<dbReference type="GO" id="GO:0005737">
    <property type="term" value="C:cytoplasm"/>
    <property type="evidence" value="ECO:0007669"/>
    <property type="project" value="TreeGrafter"/>
</dbReference>
<evidence type="ECO:0000256" key="7">
    <source>
        <dbReference type="ARBA" id="ARBA00022679"/>
    </source>
</evidence>
<dbReference type="Gene3D" id="3.90.1170.20">
    <property type="entry name" value="Quinolinate phosphoribosyl transferase, N-terminal domain"/>
    <property type="match status" value="1"/>
</dbReference>
<gene>
    <name evidence="12" type="ordered locus">Mpal_2778</name>
</gene>
<dbReference type="AlphaFoldDB" id="B8GGB5"/>
<dbReference type="FunFam" id="3.90.1170.20:FF:000001">
    <property type="entry name" value="Nicotinate-nucleotide diphosphorylase (Carboxylating)"/>
    <property type="match status" value="1"/>
</dbReference>
<evidence type="ECO:0000313" key="13">
    <source>
        <dbReference type="Proteomes" id="UP000002457"/>
    </source>
</evidence>
<dbReference type="PANTHER" id="PTHR32179">
    <property type="entry name" value="NICOTINATE-NUCLEOTIDE PYROPHOSPHORYLASE [CARBOXYLATING]"/>
    <property type="match status" value="1"/>
</dbReference>
<dbReference type="InterPro" id="IPR004393">
    <property type="entry name" value="NadC"/>
</dbReference>
<dbReference type="InterPro" id="IPR037128">
    <property type="entry name" value="Quinolinate_PRibosylTase_N_sf"/>
</dbReference>
<keyword evidence="5 9" id="KW-0662">Pyridine nucleotide biosynthesis</keyword>
<comment type="function">
    <text evidence="1 9">Involved in the catabolism of quinolinic acid (QA).</text>
</comment>
<dbReference type="KEGG" id="mpl:Mpal_2778"/>
<dbReference type="GO" id="GO:0034213">
    <property type="term" value="P:quinolinate catabolic process"/>
    <property type="evidence" value="ECO:0007669"/>
    <property type="project" value="TreeGrafter"/>
</dbReference>
<dbReference type="SUPFAM" id="SSF51690">
    <property type="entry name" value="Nicotinate/Quinolinate PRTase C-terminal domain-like"/>
    <property type="match status" value="1"/>
</dbReference>